<organism evidence="2 3">
    <name type="scientific">Torque teno felis virus-Fc-TTV2</name>
    <dbReference type="NCBI Taxonomy" id="1138484"/>
    <lineage>
        <taxon>Viruses</taxon>
        <taxon>Monodnaviria</taxon>
        <taxon>Shotokuvirae</taxon>
        <taxon>Commensaviricota</taxon>
        <taxon>Cardeaviricetes</taxon>
        <taxon>Sanitavirales</taxon>
        <taxon>Anelloviridae</taxon>
        <taxon>Etatorquevirus</taxon>
        <taxon>Etatorquevirus felid4</taxon>
    </lineage>
</organism>
<keyword evidence="3" id="KW-1185">Reference proteome</keyword>
<feature type="region of interest" description="Disordered" evidence="1">
    <location>
        <begin position="75"/>
        <end position="95"/>
    </location>
</feature>
<dbReference type="GeneID" id="80534692"/>
<evidence type="ECO:0000256" key="1">
    <source>
        <dbReference type="SAM" id="MobiDB-lite"/>
    </source>
</evidence>
<reference evidence="2" key="1">
    <citation type="submission" date="2011-02" db="EMBL/GenBank/DDBJ databases">
        <title>Identification and characterization of feline anelloviruses.</title>
        <authorList>
            <person name="Smits S.L."/>
            <person name="Beall M."/>
            <person name="DiMarco T."/>
            <person name="Simon J.H."/>
            <person name="Osterhaus A.D.M.E."/>
        </authorList>
    </citation>
    <scope>NUCLEOTIDE SEQUENCE</scope>
    <source>
        <strain evidence="2">VS4300008</strain>
    </source>
</reference>
<dbReference type="Proteomes" id="UP000675982">
    <property type="component" value="Segment"/>
</dbReference>
<evidence type="ECO:0000313" key="3">
    <source>
        <dbReference type="Proteomes" id="UP000675982"/>
    </source>
</evidence>
<feature type="compositionally biased region" description="Acidic residues" evidence="1">
    <location>
        <begin position="82"/>
        <end position="91"/>
    </location>
</feature>
<proteinExistence type="predicted"/>
<dbReference type="RefSeq" id="YP_010796994.1">
    <property type="nucleotide sequence ID" value="NC_076124.1"/>
</dbReference>
<dbReference type="KEGG" id="vg:80534692"/>
<accession>A0A678MGV3</accession>
<sequence>MRIRGLFQLPKDPQLSLVPAPLANLKDRVMKQISGPATSTPLDSSHRELIQELLQIINDLSDAKWNSSSGLNISLTSSGSSDWEDIEDYTPPEDPPLGGVLPIAETSQLKYCPFTKTHDCMNCE</sequence>
<protein>
    <submittedName>
        <fullName evidence="2">ORF3</fullName>
    </submittedName>
</protein>
<name>A0A678MGV3_9VIRU</name>
<evidence type="ECO:0000313" key="2">
    <source>
        <dbReference type="EMBL" id="AEZ53065.1"/>
    </source>
</evidence>
<dbReference type="EMBL" id="JF304938">
    <property type="protein sequence ID" value="AEZ53065.1"/>
    <property type="molecule type" value="Genomic_DNA"/>
</dbReference>